<dbReference type="SUPFAM" id="SSF46785">
    <property type="entry name" value="Winged helix' DNA-binding domain"/>
    <property type="match status" value="1"/>
</dbReference>
<dbReference type="SUPFAM" id="SSF51206">
    <property type="entry name" value="cAMP-binding domain-like"/>
    <property type="match status" value="1"/>
</dbReference>
<evidence type="ECO:0000259" key="4">
    <source>
        <dbReference type="PROSITE" id="PS51063"/>
    </source>
</evidence>
<dbReference type="InterPro" id="IPR014710">
    <property type="entry name" value="RmlC-like_jellyroll"/>
</dbReference>
<dbReference type="InterPro" id="IPR018490">
    <property type="entry name" value="cNMP-bd_dom_sf"/>
</dbReference>
<keyword evidence="1" id="KW-0805">Transcription regulation</keyword>
<protein>
    <submittedName>
        <fullName evidence="5">CRP-like cAMP-binding protein</fullName>
    </submittedName>
</protein>
<evidence type="ECO:0000256" key="2">
    <source>
        <dbReference type="ARBA" id="ARBA00023125"/>
    </source>
</evidence>
<dbReference type="Gene3D" id="2.60.120.10">
    <property type="entry name" value="Jelly Rolls"/>
    <property type="match status" value="1"/>
</dbReference>
<sequence length="205" mass="22613">MPDGRRQILGLVLPGELCDLDLFTVARTDHSIAAVRRLSVAEISRPDAQRLFEQCPNLAPALCWAAIIGAAVQREWTINIGQRNALERVAQLLCEIYVRQRDVPSGGGGSCDFLLTQGQMAEAMGLTQVHVNRVVQQLRLRCAVEIRNMRLEIPDFAQLAALASFNATYLHLGEPAMLVERARMLFLPDLDGRDRPIDGALSSAI</sequence>
<evidence type="ECO:0000256" key="1">
    <source>
        <dbReference type="ARBA" id="ARBA00023015"/>
    </source>
</evidence>
<dbReference type="Pfam" id="PF13545">
    <property type="entry name" value="HTH_Crp_2"/>
    <property type="match status" value="1"/>
</dbReference>
<dbReference type="PROSITE" id="PS51063">
    <property type="entry name" value="HTH_CRP_2"/>
    <property type="match status" value="1"/>
</dbReference>
<dbReference type="InterPro" id="IPR036390">
    <property type="entry name" value="WH_DNA-bd_sf"/>
</dbReference>
<dbReference type="GO" id="GO:0006355">
    <property type="term" value="P:regulation of DNA-templated transcription"/>
    <property type="evidence" value="ECO:0007669"/>
    <property type="project" value="InterPro"/>
</dbReference>
<dbReference type="AlphaFoldDB" id="A0A7X5XRG9"/>
<dbReference type="EMBL" id="JAATIT010000002">
    <property type="protein sequence ID" value="NJB89952.1"/>
    <property type="molecule type" value="Genomic_DNA"/>
</dbReference>
<evidence type="ECO:0000313" key="6">
    <source>
        <dbReference type="Proteomes" id="UP000535078"/>
    </source>
</evidence>
<proteinExistence type="predicted"/>
<gene>
    <name evidence="5" type="ORF">GGR90_002127</name>
</gene>
<dbReference type="GO" id="GO:0003677">
    <property type="term" value="F:DNA binding"/>
    <property type="evidence" value="ECO:0007669"/>
    <property type="project" value="UniProtKB-KW"/>
</dbReference>
<evidence type="ECO:0000313" key="5">
    <source>
        <dbReference type="EMBL" id="NJB89952.1"/>
    </source>
</evidence>
<dbReference type="InterPro" id="IPR036388">
    <property type="entry name" value="WH-like_DNA-bd_sf"/>
</dbReference>
<accession>A0A7X5XRG9</accession>
<reference evidence="5 6" key="1">
    <citation type="submission" date="2020-03" db="EMBL/GenBank/DDBJ databases">
        <title>Genomic Encyclopedia of Type Strains, Phase IV (KMG-IV): sequencing the most valuable type-strain genomes for metagenomic binning, comparative biology and taxonomic classification.</title>
        <authorList>
            <person name="Goeker M."/>
        </authorList>
    </citation>
    <scope>NUCLEOTIDE SEQUENCE [LARGE SCALE GENOMIC DNA]</scope>
    <source>
        <strain evidence="5 6">DSM 25229</strain>
    </source>
</reference>
<keyword evidence="3" id="KW-0804">Transcription</keyword>
<keyword evidence="2" id="KW-0238">DNA-binding</keyword>
<dbReference type="Gene3D" id="1.10.10.10">
    <property type="entry name" value="Winged helix-like DNA-binding domain superfamily/Winged helix DNA-binding domain"/>
    <property type="match status" value="1"/>
</dbReference>
<evidence type="ECO:0000256" key="3">
    <source>
        <dbReference type="ARBA" id="ARBA00023163"/>
    </source>
</evidence>
<dbReference type="InterPro" id="IPR012318">
    <property type="entry name" value="HTH_CRP"/>
</dbReference>
<dbReference type="Proteomes" id="UP000535078">
    <property type="component" value="Unassembled WGS sequence"/>
</dbReference>
<name>A0A7X5XRG9_9SPHN</name>
<comment type="caution">
    <text evidence="5">The sequence shown here is derived from an EMBL/GenBank/DDBJ whole genome shotgun (WGS) entry which is preliminary data.</text>
</comment>
<keyword evidence="6" id="KW-1185">Reference proteome</keyword>
<feature type="domain" description="HTH crp-type" evidence="4">
    <location>
        <begin position="83"/>
        <end position="157"/>
    </location>
</feature>
<organism evidence="5 6">
    <name type="scientific">Sphingopyxis italica</name>
    <dbReference type="NCBI Taxonomy" id="1129133"/>
    <lineage>
        <taxon>Bacteria</taxon>
        <taxon>Pseudomonadati</taxon>
        <taxon>Pseudomonadota</taxon>
        <taxon>Alphaproteobacteria</taxon>
        <taxon>Sphingomonadales</taxon>
        <taxon>Sphingomonadaceae</taxon>
        <taxon>Sphingopyxis</taxon>
    </lineage>
</organism>